<dbReference type="InterPro" id="IPR034704">
    <property type="entry name" value="Ribosomal_bL28/bL31-like_sf"/>
</dbReference>
<reference evidence="5 6" key="1">
    <citation type="journal article" date="2016" name="Nat. Commun.">
        <title>Thousands of microbial genomes shed light on interconnected biogeochemical processes in an aquifer system.</title>
        <authorList>
            <person name="Anantharaman K."/>
            <person name="Brown C.T."/>
            <person name="Hug L.A."/>
            <person name="Sharon I."/>
            <person name="Castelle C.J."/>
            <person name="Probst A.J."/>
            <person name="Thomas B.C."/>
            <person name="Singh A."/>
            <person name="Wilkins M.J."/>
            <person name="Karaoz U."/>
            <person name="Brodie E.L."/>
            <person name="Williams K.H."/>
            <person name="Hubbard S.S."/>
            <person name="Banfield J.F."/>
        </authorList>
    </citation>
    <scope>NUCLEOTIDE SEQUENCE [LARGE SCALE GENOMIC DNA]</scope>
</reference>
<name>A0A1F5FGV6_9BACT</name>
<evidence type="ECO:0000313" key="6">
    <source>
        <dbReference type="Proteomes" id="UP000176682"/>
    </source>
</evidence>
<evidence type="ECO:0000256" key="1">
    <source>
        <dbReference type="ARBA" id="ARBA00008760"/>
    </source>
</evidence>
<keyword evidence="2 4" id="KW-0689">Ribosomal protein</keyword>
<gene>
    <name evidence="4" type="primary">rpmB</name>
    <name evidence="5" type="ORF">A2368_01660</name>
</gene>
<dbReference type="EMBL" id="MFAM01000032">
    <property type="protein sequence ID" value="OGD78889.1"/>
    <property type="molecule type" value="Genomic_DNA"/>
</dbReference>
<comment type="caution">
    <text evidence="5">The sequence shown here is derived from an EMBL/GenBank/DDBJ whole genome shotgun (WGS) entry which is preliminary data.</text>
</comment>
<dbReference type="GO" id="GO:0006412">
    <property type="term" value="P:translation"/>
    <property type="evidence" value="ECO:0007669"/>
    <property type="project" value="UniProtKB-UniRule"/>
</dbReference>
<keyword evidence="3 4" id="KW-0687">Ribonucleoprotein</keyword>
<proteinExistence type="inferred from homology"/>
<dbReference type="Proteomes" id="UP000176682">
    <property type="component" value="Unassembled WGS sequence"/>
</dbReference>
<evidence type="ECO:0000256" key="3">
    <source>
        <dbReference type="ARBA" id="ARBA00023274"/>
    </source>
</evidence>
<dbReference type="GO" id="GO:1990904">
    <property type="term" value="C:ribonucleoprotein complex"/>
    <property type="evidence" value="ECO:0007669"/>
    <property type="project" value="UniProtKB-KW"/>
</dbReference>
<evidence type="ECO:0000313" key="5">
    <source>
        <dbReference type="EMBL" id="OGD78889.1"/>
    </source>
</evidence>
<protein>
    <recommendedName>
        <fullName evidence="4">Large ribosomal subunit protein bL28</fullName>
    </recommendedName>
</protein>
<dbReference type="InterPro" id="IPR037147">
    <property type="entry name" value="Ribosomal_bL28_sf"/>
</dbReference>
<dbReference type="HAMAP" id="MF_00373">
    <property type="entry name" value="Ribosomal_bL28"/>
    <property type="match status" value="1"/>
</dbReference>
<dbReference type="Pfam" id="PF00830">
    <property type="entry name" value="Ribosomal_L28"/>
    <property type="match status" value="1"/>
</dbReference>
<evidence type="ECO:0000256" key="2">
    <source>
        <dbReference type="ARBA" id="ARBA00022980"/>
    </source>
</evidence>
<dbReference type="GO" id="GO:0005840">
    <property type="term" value="C:ribosome"/>
    <property type="evidence" value="ECO:0007669"/>
    <property type="project" value="UniProtKB-KW"/>
</dbReference>
<evidence type="ECO:0000256" key="4">
    <source>
        <dbReference type="HAMAP-Rule" id="MF_00373"/>
    </source>
</evidence>
<dbReference type="Gene3D" id="2.30.170.40">
    <property type="entry name" value="Ribosomal protein L28/L24"/>
    <property type="match status" value="1"/>
</dbReference>
<accession>A0A1F5FGV6</accession>
<dbReference type="GO" id="GO:0003735">
    <property type="term" value="F:structural constituent of ribosome"/>
    <property type="evidence" value="ECO:0007669"/>
    <property type="project" value="InterPro"/>
</dbReference>
<dbReference type="AlphaFoldDB" id="A0A1F5FGV6"/>
<dbReference type="SUPFAM" id="SSF143800">
    <property type="entry name" value="L28p-like"/>
    <property type="match status" value="1"/>
</dbReference>
<organism evidence="5 6">
    <name type="scientific">Candidatus Collierbacteria bacterium RIFOXYB1_FULL_49_13</name>
    <dbReference type="NCBI Taxonomy" id="1817728"/>
    <lineage>
        <taxon>Bacteria</taxon>
        <taxon>Candidatus Collieribacteriota</taxon>
    </lineage>
</organism>
<comment type="similarity">
    <text evidence="1 4">Belongs to the bacterial ribosomal protein bL28 family.</text>
</comment>
<sequence length="102" mass="11643">MYVTKRCLNKVELPCIIADMSYVCQLCDKKTVHGQSHTHQRGVAGKRWKSRAPVTKRLFKPNLQDVDVIIAGVTAKMRLCTKCIKRIRNYKSIGDIKNIALQ</sequence>
<dbReference type="InterPro" id="IPR026569">
    <property type="entry name" value="Ribosomal_bL28"/>
</dbReference>